<comment type="caution">
    <text evidence="2">The sequence shown here is derived from an EMBL/GenBank/DDBJ whole genome shotgun (WGS) entry which is preliminary data.</text>
</comment>
<protein>
    <recommendedName>
        <fullName evidence="6">DUF304 domain-containing protein</fullName>
    </recommendedName>
</protein>
<dbReference type="EMBL" id="NART01000033">
    <property type="protein sequence ID" value="OTQ09719.1"/>
    <property type="molecule type" value="Genomic_DNA"/>
</dbReference>
<keyword evidence="1" id="KW-0472">Membrane</keyword>
<evidence type="ECO:0000313" key="4">
    <source>
        <dbReference type="Proteomes" id="UP000194800"/>
    </source>
</evidence>
<proteinExistence type="predicted"/>
<organism evidence="2 5">
    <name type="scientific">Gilliamella apicola</name>
    <dbReference type="NCBI Taxonomy" id="1196095"/>
    <lineage>
        <taxon>Bacteria</taxon>
        <taxon>Pseudomonadati</taxon>
        <taxon>Pseudomonadota</taxon>
        <taxon>Gammaproteobacteria</taxon>
        <taxon>Orbales</taxon>
        <taxon>Orbaceae</taxon>
        <taxon>Gilliamella</taxon>
    </lineage>
</organism>
<keyword evidence="4" id="KW-1185">Reference proteome</keyword>
<dbReference type="GeneID" id="29850996"/>
<keyword evidence="1" id="KW-1133">Transmembrane helix</keyword>
<dbReference type="Proteomes" id="UP000194977">
    <property type="component" value="Unassembled WGS sequence"/>
</dbReference>
<evidence type="ECO:0000313" key="3">
    <source>
        <dbReference type="EMBL" id="OTQ09719.1"/>
    </source>
</evidence>
<dbReference type="OrthoDB" id="7069038at2"/>
<accession>A0A242NEF3</accession>
<evidence type="ECO:0008006" key="6">
    <source>
        <dbReference type="Google" id="ProtNLM"/>
    </source>
</evidence>
<name>A0A242NEF3_9GAMM</name>
<feature type="transmembrane region" description="Helical" evidence="1">
    <location>
        <begin position="12"/>
        <end position="30"/>
    </location>
</feature>
<evidence type="ECO:0000313" key="2">
    <source>
        <dbReference type="EMBL" id="OTP98059.1"/>
    </source>
</evidence>
<dbReference type="AlphaFoldDB" id="A0A242NEF3"/>
<dbReference type="EMBL" id="NARP01000041">
    <property type="protein sequence ID" value="OTP98059.1"/>
    <property type="molecule type" value="Genomic_DNA"/>
</dbReference>
<keyword evidence="1" id="KW-0812">Transmembrane</keyword>
<evidence type="ECO:0000256" key="1">
    <source>
        <dbReference type="SAM" id="Phobius"/>
    </source>
</evidence>
<feature type="transmembrane region" description="Helical" evidence="1">
    <location>
        <begin position="36"/>
        <end position="62"/>
    </location>
</feature>
<dbReference type="Proteomes" id="UP000194800">
    <property type="component" value="Unassembled WGS sequence"/>
</dbReference>
<sequence length="138" mass="16254">MKLEKPKKIYARRFVILRLIILIVAAIFLYEIDPDLWINFVVFIFVISVLIIRYFMVYVTIYENSITFRPIMIDSNINVPFDLIKSIKYEPKKVFINYIDELDGKESTLTISLEKLDGNSKTELLDILKTVLKDKTLL</sequence>
<gene>
    <name evidence="3" type="ORF">B6C91_08150</name>
    <name evidence="2" type="ORF">B6D08_12480</name>
</gene>
<reference evidence="4 5" key="1">
    <citation type="submission" date="2017-03" db="EMBL/GenBank/DDBJ databases">
        <title>Comparative genomics of honeybee gut symbionts reveal geographically distinct and subgroup specific antibiotic resistance.</title>
        <authorList>
            <person name="Ludvigsen J."/>
            <person name="Porcellato D."/>
            <person name="Labee-Lund T.M."/>
            <person name="Amdam G.V."/>
            <person name="Rudi K."/>
        </authorList>
    </citation>
    <scope>NUCLEOTIDE SEQUENCE [LARGE SCALE GENOMIC DNA]</scope>
    <source>
        <strain evidence="2 5">A-7-12</strain>
        <strain evidence="3 4">A-9-12</strain>
    </source>
</reference>
<dbReference type="RefSeq" id="WP_025315515.1">
    <property type="nucleotide sequence ID" value="NZ_CAMLAF010000059.1"/>
</dbReference>
<evidence type="ECO:0000313" key="5">
    <source>
        <dbReference type="Proteomes" id="UP000194977"/>
    </source>
</evidence>